<dbReference type="InterPro" id="IPR037066">
    <property type="entry name" value="Plug_dom_sf"/>
</dbReference>
<protein>
    <submittedName>
        <fullName evidence="8">TonB-dependent receptor</fullName>
    </submittedName>
</protein>
<comment type="subcellular location">
    <subcellularLocation>
        <location evidence="1 4">Cell outer membrane</location>
    </subcellularLocation>
</comment>
<evidence type="ECO:0000256" key="3">
    <source>
        <dbReference type="ARBA" id="ARBA00023237"/>
    </source>
</evidence>
<sequence length="932" mass="105856">MKSLLLLFCMVGISFLSQAQVYGTVSGKIYAQEGENALAGVTVILQGTSQGAISDIDGQYLLRQVPAGEYTLQFRYLGFQTKIITGVKVEPGKITTLNVGLERAASARLSEIVVTASFRQNSIQALYADRKKQSVISDGISADMIARSPDKHMGDVLQRISGVSVEDGKFAVVRGLAARYNETLLNHAPAPSTEPDVKAFSFDIIPSEMVDQVVVYKTLTPDQPGDAAGGAIQVRTKDFPALPYFSVSLGTGYNSQTTFRDFYTGRSKGNLDFLGWVGQSRNLPSAFQQVRQLYATLSTDQKISITQQFPNTFGAVSQPPSFLPFSAQLAGGNTLTLHSGRKIGYMAAVSYNYSHQVLNQDQAQYLLSKEEIYDLHSDIYQKKVRTGALLNLAYSSAHCKLAWMTFASNEFHNDFYIRTGNIFVSSDQVNPVYSLNQHIAQQGLYLTQLMGSHQMGNNHLRIDWTTSYGRSYRSEPDQRILTIEKKNGSSNYALYLSNENSPAVNTAARIYSKLHEDIYNAQISLSVPFRWNSESQLLKAGISETYRQRLFSILALGYASDLDPYGRGATIDISKDVTIENLFSDTNINRYRILLANIPQNTKDYTGKSHLSAAYVLVENHFFRNLLQLTWGVRTEYNFQQLISLNQPTQKYENLDLLPSINTTYHVQPQADIRLGYYRSVNRPEFRELAPYRYYDYNRNFIVSGNSELKRSLQDNLDLRVEYYPEADEIFSFSLFYKHFQQPVEQVNLGNDVLSYDNANHAYDYGFELEMNKRLNFLIHSPFWNRIFLYGNFSYLDGGVNFQGQNQRRPLQGLSKYMINAGISYTSDRGDFSLSVLFNRNGERMIFRGENDGLDTYEHPRNMLDFQASKKFFHQRFQCRLTLSNLFMQHTQLYYKYGNTSHIRFDPKQDRIISDVQEGLTAGISLRYLISR</sequence>
<keyword evidence="4" id="KW-0798">TonB box</keyword>
<evidence type="ECO:0000256" key="5">
    <source>
        <dbReference type="SAM" id="SignalP"/>
    </source>
</evidence>
<evidence type="ECO:0000313" key="9">
    <source>
        <dbReference type="Proteomes" id="UP000230000"/>
    </source>
</evidence>
<comment type="caution">
    <text evidence="8">The sequence shown here is derived from an EMBL/GenBank/DDBJ whole genome shotgun (WGS) entry which is preliminary data.</text>
</comment>
<dbReference type="Pfam" id="PF07715">
    <property type="entry name" value="Plug"/>
    <property type="match status" value="1"/>
</dbReference>
<dbReference type="Pfam" id="PF13715">
    <property type="entry name" value="CarbopepD_reg_2"/>
    <property type="match status" value="1"/>
</dbReference>
<dbReference type="EMBL" id="PGFG01000001">
    <property type="protein sequence ID" value="PJJ75101.1"/>
    <property type="molecule type" value="Genomic_DNA"/>
</dbReference>
<dbReference type="SUPFAM" id="SSF56935">
    <property type="entry name" value="Porins"/>
    <property type="match status" value="1"/>
</dbReference>
<evidence type="ECO:0000259" key="7">
    <source>
        <dbReference type="Pfam" id="PF07715"/>
    </source>
</evidence>
<dbReference type="SUPFAM" id="SSF49464">
    <property type="entry name" value="Carboxypeptidase regulatory domain-like"/>
    <property type="match status" value="1"/>
</dbReference>
<evidence type="ECO:0000256" key="2">
    <source>
        <dbReference type="ARBA" id="ARBA00023136"/>
    </source>
</evidence>
<feature type="domain" description="TonB-dependent receptor-like beta-barrel" evidence="6">
    <location>
        <begin position="478"/>
        <end position="886"/>
    </location>
</feature>
<feature type="chain" id="PRO_5014851155" evidence="5">
    <location>
        <begin position="20"/>
        <end position="932"/>
    </location>
</feature>
<evidence type="ECO:0000256" key="1">
    <source>
        <dbReference type="ARBA" id="ARBA00004442"/>
    </source>
</evidence>
<proteinExistence type="inferred from homology"/>
<evidence type="ECO:0000256" key="4">
    <source>
        <dbReference type="RuleBase" id="RU003357"/>
    </source>
</evidence>
<name>A0A2M9CTA5_9BACT</name>
<dbReference type="Proteomes" id="UP000230000">
    <property type="component" value="Unassembled WGS sequence"/>
</dbReference>
<feature type="signal peptide" evidence="5">
    <location>
        <begin position="1"/>
        <end position="19"/>
    </location>
</feature>
<keyword evidence="8" id="KW-0675">Receptor</keyword>
<dbReference type="Pfam" id="PF00593">
    <property type="entry name" value="TonB_dep_Rec_b-barrel"/>
    <property type="match status" value="1"/>
</dbReference>
<gene>
    <name evidence="8" type="ORF">BXY57_0670</name>
</gene>
<dbReference type="InterPro" id="IPR008969">
    <property type="entry name" value="CarboxyPept-like_regulatory"/>
</dbReference>
<keyword evidence="5" id="KW-0732">Signal</keyword>
<reference evidence="8 9" key="1">
    <citation type="submission" date="2017-11" db="EMBL/GenBank/DDBJ databases">
        <title>Genomic Encyclopedia of Archaeal and Bacterial Type Strains, Phase II (KMG-II): From Individual Species to Whole Genera.</title>
        <authorList>
            <person name="Goeker M."/>
        </authorList>
    </citation>
    <scope>NUCLEOTIDE SEQUENCE [LARGE SCALE GENOMIC DNA]</scope>
    <source>
        <strain evidence="8 9">DSM 27268</strain>
    </source>
</reference>
<dbReference type="PANTHER" id="PTHR40980">
    <property type="entry name" value="PLUG DOMAIN-CONTAINING PROTEIN"/>
    <property type="match status" value="1"/>
</dbReference>
<keyword evidence="9" id="KW-1185">Reference proteome</keyword>
<accession>A0A2M9CTA5</accession>
<feature type="domain" description="TonB-dependent receptor plug" evidence="7">
    <location>
        <begin position="137"/>
        <end position="230"/>
    </location>
</feature>
<dbReference type="InterPro" id="IPR000531">
    <property type="entry name" value="Beta-barrel_TonB"/>
</dbReference>
<keyword evidence="2 4" id="KW-0472">Membrane</keyword>
<dbReference type="Gene3D" id="2.60.40.1120">
    <property type="entry name" value="Carboxypeptidase-like, regulatory domain"/>
    <property type="match status" value="1"/>
</dbReference>
<organism evidence="8 9">
    <name type="scientific">Thermoflavifilum aggregans</name>
    <dbReference type="NCBI Taxonomy" id="454188"/>
    <lineage>
        <taxon>Bacteria</taxon>
        <taxon>Pseudomonadati</taxon>
        <taxon>Bacteroidota</taxon>
        <taxon>Chitinophagia</taxon>
        <taxon>Chitinophagales</taxon>
        <taxon>Chitinophagaceae</taxon>
        <taxon>Thermoflavifilum</taxon>
    </lineage>
</organism>
<keyword evidence="3" id="KW-0998">Cell outer membrane</keyword>
<dbReference type="GO" id="GO:0009279">
    <property type="term" value="C:cell outer membrane"/>
    <property type="evidence" value="ECO:0007669"/>
    <property type="project" value="UniProtKB-SubCell"/>
</dbReference>
<dbReference type="OrthoDB" id="9768470at2"/>
<dbReference type="InterPro" id="IPR036942">
    <property type="entry name" value="Beta-barrel_TonB_sf"/>
</dbReference>
<dbReference type="AlphaFoldDB" id="A0A2M9CTA5"/>
<dbReference type="Gene3D" id="2.40.170.20">
    <property type="entry name" value="TonB-dependent receptor, beta-barrel domain"/>
    <property type="match status" value="1"/>
</dbReference>
<evidence type="ECO:0000259" key="6">
    <source>
        <dbReference type="Pfam" id="PF00593"/>
    </source>
</evidence>
<comment type="similarity">
    <text evidence="4">Belongs to the TonB-dependent receptor family.</text>
</comment>
<dbReference type="InterPro" id="IPR012910">
    <property type="entry name" value="Plug_dom"/>
</dbReference>
<evidence type="ECO:0000313" key="8">
    <source>
        <dbReference type="EMBL" id="PJJ75101.1"/>
    </source>
</evidence>
<dbReference type="Gene3D" id="2.170.130.10">
    <property type="entry name" value="TonB-dependent receptor, plug domain"/>
    <property type="match status" value="1"/>
</dbReference>
<dbReference type="PANTHER" id="PTHR40980:SF5">
    <property type="entry name" value="TONB-DEPENDENT RECEPTOR"/>
    <property type="match status" value="1"/>
</dbReference>